<sequence>MVRICEGFLSELDIEYDDGFDSRLFVVNIGMFEKRFVEIRNLKRVEMFRKAHTDKNSVFVSFEAEQQYNRLMEDLLEQKQGPGAERDLTPAQERATFKKILGERPGHIRGIS</sequence>
<keyword evidence="2" id="KW-1185">Reference proteome</keyword>
<protein>
    <submittedName>
        <fullName evidence="1">Uncharacterized protein</fullName>
    </submittedName>
</protein>
<gene>
    <name evidence="1" type="ORF">LSAT_V11C700368220</name>
</gene>
<organism evidence="1 2">
    <name type="scientific">Lactuca sativa</name>
    <name type="common">Garden lettuce</name>
    <dbReference type="NCBI Taxonomy" id="4236"/>
    <lineage>
        <taxon>Eukaryota</taxon>
        <taxon>Viridiplantae</taxon>
        <taxon>Streptophyta</taxon>
        <taxon>Embryophyta</taxon>
        <taxon>Tracheophyta</taxon>
        <taxon>Spermatophyta</taxon>
        <taxon>Magnoliopsida</taxon>
        <taxon>eudicotyledons</taxon>
        <taxon>Gunneridae</taxon>
        <taxon>Pentapetalae</taxon>
        <taxon>asterids</taxon>
        <taxon>campanulids</taxon>
        <taxon>Asterales</taxon>
        <taxon>Asteraceae</taxon>
        <taxon>Cichorioideae</taxon>
        <taxon>Cichorieae</taxon>
        <taxon>Lactucinae</taxon>
        <taxon>Lactuca</taxon>
    </lineage>
</organism>
<evidence type="ECO:0000313" key="1">
    <source>
        <dbReference type="EMBL" id="KAJ0195617.1"/>
    </source>
</evidence>
<comment type="caution">
    <text evidence="1">The sequence shown here is derived from an EMBL/GenBank/DDBJ whole genome shotgun (WGS) entry which is preliminary data.</text>
</comment>
<accession>A0A9R1X4D5</accession>
<proteinExistence type="predicted"/>
<dbReference type="AlphaFoldDB" id="A0A9R1X4D5"/>
<dbReference type="EMBL" id="NBSK02000007">
    <property type="protein sequence ID" value="KAJ0195617.1"/>
    <property type="molecule type" value="Genomic_DNA"/>
</dbReference>
<evidence type="ECO:0000313" key="2">
    <source>
        <dbReference type="Proteomes" id="UP000235145"/>
    </source>
</evidence>
<name>A0A9R1X4D5_LACSA</name>
<dbReference type="Proteomes" id="UP000235145">
    <property type="component" value="Unassembled WGS sequence"/>
</dbReference>
<reference evidence="1 2" key="1">
    <citation type="journal article" date="2017" name="Nat. Commun.">
        <title>Genome assembly with in vitro proximity ligation data and whole-genome triplication in lettuce.</title>
        <authorList>
            <person name="Reyes-Chin-Wo S."/>
            <person name="Wang Z."/>
            <person name="Yang X."/>
            <person name="Kozik A."/>
            <person name="Arikit S."/>
            <person name="Song C."/>
            <person name="Xia L."/>
            <person name="Froenicke L."/>
            <person name="Lavelle D.O."/>
            <person name="Truco M.J."/>
            <person name="Xia R."/>
            <person name="Zhu S."/>
            <person name="Xu C."/>
            <person name="Xu H."/>
            <person name="Xu X."/>
            <person name="Cox K."/>
            <person name="Korf I."/>
            <person name="Meyers B.C."/>
            <person name="Michelmore R.W."/>
        </authorList>
    </citation>
    <scope>NUCLEOTIDE SEQUENCE [LARGE SCALE GENOMIC DNA]</scope>
    <source>
        <strain evidence="2">cv. Salinas</strain>
        <tissue evidence="1">Seedlings</tissue>
    </source>
</reference>